<dbReference type="InterPro" id="IPR036179">
    <property type="entry name" value="Ig-like_dom_sf"/>
</dbReference>
<evidence type="ECO:0000256" key="2">
    <source>
        <dbReference type="ARBA" id="ARBA00008727"/>
    </source>
</evidence>
<dbReference type="OrthoDB" id="9899560at2759"/>
<dbReference type="Pfam" id="PF07686">
    <property type="entry name" value="V-set"/>
    <property type="match status" value="1"/>
</dbReference>
<evidence type="ECO:0000259" key="10">
    <source>
        <dbReference type="PROSITE" id="PS50835"/>
    </source>
</evidence>
<evidence type="ECO:0000256" key="7">
    <source>
        <dbReference type="ARBA" id="ARBA00023180"/>
    </source>
</evidence>
<dbReference type="GeneTree" id="ENSGT00530000063991"/>
<evidence type="ECO:0000256" key="6">
    <source>
        <dbReference type="ARBA" id="ARBA00023136"/>
    </source>
</evidence>
<feature type="signal peptide" evidence="9">
    <location>
        <begin position="1"/>
        <end position="17"/>
    </location>
</feature>
<dbReference type="InterPro" id="IPR007110">
    <property type="entry name" value="Ig-like_dom"/>
</dbReference>
<dbReference type="SMART" id="SM00409">
    <property type="entry name" value="IG"/>
    <property type="match status" value="2"/>
</dbReference>
<comment type="similarity">
    <text evidence="2">Belongs to the FAM187 family.</text>
</comment>
<keyword evidence="3 8" id="KW-0812">Transmembrane</keyword>
<dbReference type="PROSITE" id="PS50835">
    <property type="entry name" value="IG_LIKE"/>
    <property type="match status" value="2"/>
</dbReference>
<accession>A0A3B4ERC0</accession>
<dbReference type="InterPro" id="IPR003599">
    <property type="entry name" value="Ig_sub"/>
</dbReference>
<name>A0A3B4ERC0_PYGNA</name>
<reference evidence="11" key="3">
    <citation type="submission" date="2025-09" db="UniProtKB">
        <authorList>
            <consortium name="Ensembl"/>
        </authorList>
    </citation>
    <scope>IDENTIFICATION</scope>
</reference>
<evidence type="ECO:0000313" key="12">
    <source>
        <dbReference type="Proteomes" id="UP001501920"/>
    </source>
</evidence>
<evidence type="ECO:0000256" key="5">
    <source>
        <dbReference type="ARBA" id="ARBA00022989"/>
    </source>
</evidence>
<dbReference type="Gene3D" id="2.60.40.10">
    <property type="entry name" value="Immunoglobulins"/>
    <property type="match status" value="2"/>
</dbReference>
<dbReference type="InterPro" id="IPR039311">
    <property type="entry name" value="FAM187A/B"/>
</dbReference>
<keyword evidence="7" id="KW-0325">Glycoprotein</keyword>
<comment type="subcellular location">
    <subcellularLocation>
        <location evidence="1">Membrane</location>
        <topology evidence="1">Single-pass type I membrane protein</topology>
    </subcellularLocation>
</comment>
<dbReference type="GO" id="GO:0016020">
    <property type="term" value="C:membrane"/>
    <property type="evidence" value="ECO:0007669"/>
    <property type="project" value="UniProtKB-SubCell"/>
</dbReference>
<evidence type="ECO:0000256" key="1">
    <source>
        <dbReference type="ARBA" id="ARBA00004479"/>
    </source>
</evidence>
<organism evidence="11 12">
    <name type="scientific">Pygocentrus nattereri</name>
    <name type="common">Red-bellied piranha</name>
    <dbReference type="NCBI Taxonomy" id="42514"/>
    <lineage>
        <taxon>Eukaryota</taxon>
        <taxon>Metazoa</taxon>
        <taxon>Chordata</taxon>
        <taxon>Craniata</taxon>
        <taxon>Vertebrata</taxon>
        <taxon>Euteleostomi</taxon>
        <taxon>Actinopterygii</taxon>
        <taxon>Neopterygii</taxon>
        <taxon>Teleostei</taxon>
        <taxon>Ostariophysi</taxon>
        <taxon>Characiformes</taxon>
        <taxon>Characoidei</taxon>
        <taxon>Pygocentrus</taxon>
    </lineage>
</organism>
<keyword evidence="5 8" id="KW-1133">Transmembrane helix</keyword>
<reference evidence="11" key="2">
    <citation type="submission" date="2025-08" db="UniProtKB">
        <authorList>
            <consortium name="Ensembl"/>
        </authorList>
    </citation>
    <scope>IDENTIFICATION</scope>
</reference>
<feature type="chain" id="PRO_5017337727" description="Ig-like domain-containing protein" evidence="9">
    <location>
        <begin position="18"/>
        <end position="421"/>
    </location>
</feature>
<dbReference type="PANTHER" id="PTHR32178">
    <property type="entry name" value="FAM187"/>
    <property type="match status" value="1"/>
</dbReference>
<evidence type="ECO:0000256" key="4">
    <source>
        <dbReference type="ARBA" id="ARBA00022729"/>
    </source>
</evidence>
<reference evidence="11 12" key="1">
    <citation type="submission" date="2020-10" db="EMBL/GenBank/DDBJ databases">
        <title>Pygocentrus nattereri (red-bellied piranha) genome, fPygNat1, primary haplotype.</title>
        <authorList>
            <person name="Myers G."/>
            <person name="Meyer A."/>
            <person name="Karagic N."/>
            <person name="Pippel M."/>
            <person name="Winkler S."/>
            <person name="Tracey A."/>
            <person name="Wood J."/>
            <person name="Formenti G."/>
            <person name="Howe K."/>
            <person name="Fedrigo O."/>
            <person name="Jarvis E.D."/>
        </authorList>
    </citation>
    <scope>NUCLEOTIDE SEQUENCE [LARGE SCALE GENOMIC DNA]</scope>
</reference>
<feature type="domain" description="Ig-like" evidence="10">
    <location>
        <begin position="38"/>
        <end position="130"/>
    </location>
</feature>
<dbReference type="PANTHER" id="PTHR32178:SF7">
    <property type="entry name" value="IG-LIKE V-TYPE DOMAIN-CONTAINING PROTEIN FAM187A"/>
    <property type="match status" value="1"/>
</dbReference>
<dbReference type="AlphaFoldDB" id="A0A3B4ERC0"/>
<keyword evidence="6 8" id="KW-0472">Membrane</keyword>
<sequence length="421" mass="47657">MFHWPLFLLCVWTLCLSLLTAYQAPEDKEDIFTSRACPAFLVFDSAAYPADMTIELPCHCKPEEALSVVWYYQKYLGMQDTRVLTDFAGTAIVDSSKIGRDSDLRGRFSIRLFSLIVFRVQEDDSGHYICGTASGEFFYGYDVDVQVVRQVLFSWNLVQRNETQASEAEGSPNKPFQVFASHWPWSACDRCEVRGEQTRVGLCYVMSEYLQVRYLRKSSNVTSCGSSAVPLSFGLANSGYGAELVVRDCHTPCPPKRANVSPEKKALLDFLGYDDPKSPGLPVYYHNHPVDSDLVLSCPGMKPQHVVAWDKGSTPLYRSQFIEGLNQSSRLFIDVGHHLHIRLVRLEDKGTYFCWIEGKKAAEIKLGVYSRLGRTRRISDPESLLALKAVLVVYTLLTTVFLLIISLRFMWNVSKERRASC</sequence>
<dbReference type="Ensembl" id="ENSPNAT00000034479.2">
    <property type="protein sequence ID" value="ENSPNAP00000037701.1"/>
    <property type="gene ID" value="ENSPNAG00000029682.2"/>
</dbReference>
<dbReference type="InterPro" id="IPR013106">
    <property type="entry name" value="Ig_V-set"/>
</dbReference>
<evidence type="ECO:0000256" key="8">
    <source>
        <dbReference type="SAM" id="Phobius"/>
    </source>
</evidence>
<feature type="transmembrane region" description="Helical" evidence="8">
    <location>
        <begin position="385"/>
        <end position="411"/>
    </location>
</feature>
<dbReference type="STRING" id="42514.ENSPNAP00000037701"/>
<proteinExistence type="inferred from homology"/>
<dbReference type="SUPFAM" id="SSF48726">
    <property type="entry name" value="Immunoglobulin"/>
    <property type="match status" value="2"/>
</dbReference>
<gene>
    <name evidence="11" type="primary">FAM187A</name>
</gene>
<dbReference type="CDD" id="cd00096">
    <property type="entry name" value="Ig"/>
    <property type="match status" value="1"/>
</dbReference>
<dbReference type="InterPro" id="IPR013783">
    <property type="entry name" value="Ig-like_fold"/>
</dbReference>
<protein>
    <recommendedName>
        <fullName evidence="10">Ig-like domain-containing protein</fullName>
    </recommendedName>
</protein>
<evidence type="ECO:0000256" key="9">
    <source>
        <dbReference type="SAM" id="SignalP"/>
    </source>
</evidence>
<feature type="domain" description="Ig-like" evidence="10">
    <location>
        <begin position="262"/>
        <end position="365"/>
    </location>
</feature>
<keyword evidence="4 9" id="KW-0732">Signal</keyword>
<keyword evidence="12" id="KW-1185">Reference proteome</keyword>
<dbReference type="Proteomes" id="UP001501920">
    <property type="component" value="Chromosome 14"/>
</dbReference>
<dbReference type="OMA" id="AWDKDST"/>
<evidence type="ECO:0000256" key="3">
    <source>
        <dbReference type="ARBA" id="ARBA00022692"/>
    </source>
</evidence>
<evidence type="ECO:0000313" key="11">
    <source>
        <dbReference type="Ensembl" id="ENSPNAP00000037701.1"/>
    </source>
</evidence>